<gene>
    <name evidence="14" type="ORF">BU24DRAFT_495320</name>
</gene>
<dbReference type="Pfam" id="PF03188">
    <property type="entry name" value="Cytochrom_B561"/>
    <property type="match status" value="1"/>
</dbReference>
<evidence type="ECO:0000256" key="11">
    <source>
        <dbReference type="SAM" id="MobiDB-lite"/>
    </source>
</evidence>
<evidence type="ECO:0000313" key="15">
    <source>
        <dbReference type="Proteomes" id="UP000799778"/>
    </source>
</evidence>
<evidence type="ECO:0000256" key="1">
    <source>
        <dbReference type="ARBA" id="ARBA00001970"/>
    </source>
</evidence>
<keyword evidence="5 12" id="KW-0812">Transmembrane</keyword>
<dbReference type="EMBL" id="ML978073">
    <property type="protein sequence ID" value="KAF2012270.1"/>
    <property type="molecule type" value="Genomic_DNA"/>
</dbReference>
<dbReference type="PANTHER" id="PTHR15422:SF45">
    <property type="entry name" value="CYTOCHROME B561 DOMAIN-CONTAINING PROTEIN"/>
    <property type="match status" value="1"/>
</dbReference>
<keyword evidence="3" id="KW-0813">Transport</keyword>
<comment type="subcellular location">
    <subcellularLocation>
        <location evidence="2">Membrane</location>
        <topology evidence="2">Multi-pass membrane protein</topology>
    </subcellularLocation>
</comment>
<evidence type="ECO:0000256" key="10">
    <source>
        <dbReference type="ARBA" id="ARBA00023136"/>
    </source>
</evidence>
<comment type="cofactor">
    <cofactor evidence="1">
        <name>heme b</name>
        <dbReference type="ChEBI" id="CHEBI:60344"/>
    </cofactor>
</comment>
<keyword evidence="8 12" id="KW-1133">Transmembrane helix</keyword>
<accession>A0A6A5XHL8</accession>
<organism evidence="14 15">
    <name type="scientific">Aaosphaeria arxii CBS 175.79</name>
    <dbReference type="NCBI Taxonomy" id="1450172"/>
    <lineage>
        <taxon>Eukaryota</taxon>
        <taxon>Fungi</taxon>
        <taxon>Dikarya</taxon>
        <taxon>Ascomycota</taxon>
        <taxon>Pezizomycotina</taxon>
        <taxon>Dothideomycetes</taxon>
        <taxon>Pleosporomycetidae</taxon>
        <taxon>Pleosporales</taxon>
        <taxon>Pleosporales incertae sedis</taxon>
        <taxon>Aaosphaeria</taxon>
    </lineage>
</organism>
<evidence type="ECO:0000256" key="12">
    <source>
        <dbReference type="SAM" id="Phobius"/>
    </source>
</evidence>
<keyword evidence="4" id="KW-0349">Heme</keyword>
<dbReference type="GeneID" id="54291513"/>
<reference evidence="14" key="1">
    <citation type="journal article" date="2020" name="Stud. Mycol.">
        <title>101 Dothideomycetes genomes: a test case for predicting lifestyles and emergence of pathogens.</title>
        <authorList>
            <person name="Haridas S."/>
            <person name="Albert R."/>
            <person name="Binder M."/>
            <person name="Bloem J."/>
            <person name="Labutti K."/>
            <person name="Salamov A."/>
            <person name="Andreopoulos B."/>
            <person name="Baker S."/>
            <person name="Barry K."/>
            <person name="Bills G."/>
            <person name="Bluhm B."/>
            <person name="Cannon C."/>
            <person name="Castanera R."/>
            <person name="Culley D."/>
            <person name="Daum C."/>
            <person name="Ezra D."/>
            <person name="Gonzalez J."/>
            <person name="Henrissat B."/>
            <person name="Kuo A."/>
            <person name="Liang C."/>
            <person name="Lipzen A."/>
            <person name="Lutzoni F."/>
            <person name="Magnuson J."/>
            <person name="Mondo S."/>
            <person name="Nolan M."/>
            <person name="Ohm R."/>
            <person name="Pangilinan J."/>
            <person name="Park H.-J."/>
            <person name="Ramirez L."/>
            <person name="Alfaro M."/>
            <person name="Sun H."/>
            <person name="Tritt A."/>
            <person name="Yoshinaga Y."/>
            <person name="Zwiers L.-H."/>
            <person name="Turgeon B."/>
            <person name="Goodwin S."/>
            <person name="Spatafora J."/>
            <person name="Crous P."/>
            <person name="Grigoriev I."/>
        </authorList>
    </citation>
    <scope>NUCLEOTIDE SEQUENCE</scope>
    <source>
        <strain evidence="14">CBS 175.79</strain>
    </source>
</reference>
<dbReference type="PROSITE" id="PS50939">
    <property type="entry name" value="CYTOCHROME_B561"/>
    <property type="match status" value="1"/>
</dbReference>
<evidence type="ECO:0000256" key="6">
    <source>
        <dbReference type="ARBA" id="ARBA00022723"/>
    </source>
</evidence>
<feature type="region of interest" description="Disordered" evidence="11">
    <location>
        <begin position="1"/>
        <end position="37"/>
    </location>
</feature>
<dbReference type="PANTHER" id="PTHR15422">
    <property type="entry name" value="OS05G0565100 PROTEIN"/>
    <property type="match status" value="1"/>
</dbReference>
<feature type="transmembrane region" description="Helical" evidence="12">
    <location>
        <begin position="47"/>
        <end position="70"/>
    </location>
</feature>
<keyword evidence="10 12" id="KW-0472">Membrane</keyword>
<evidence type="ECO:0000313" key="14">
    <source>
        <dbReference type="EMBL" id="KAF2012270.1"/>
    </source>
</evidence>
<dbReference type="Proteomes" id="UP000799778">
    <property type="component" value="Unassembled WGS sequence"/>
</dbReference>
<dbReference type="InterPro" id="IPR006593">
    <property type="entry name" value="Cyt_b561/ferric_Rdtase_TM"/>
</dbReference>
<dbReference type="SMART" id="SM00665">
    <property type="entry name" value="B561"/>
    <property type="match status" value="1"/>
</dbReference>
<keyword evidence="9" id="KW-0408">Iron</keyword>
<sequence length="250" mass="26968">MASATGIPENYNSNDAAPREGLGEDEPLLGRRGDASQEDGQPIYKNLWIGTAPVAQAGIWILTAIIWGAIFSHPLIFFSPHPLLNTTALLLLTQSTLLLQPTHTRPQKRLGTLLHALLNTLSTLLLLAGLLIIEINKISHSGTHFVSPHAILGLAFYILIALQVVVGVTQYWVPSVYGGEERARGVWKYHRVGGYVTLGVGVGTVVAASWTDYNVNVLGVRHWGVILAGVLVVLGVGARVRLAKLGWKRG</sequence>
<evidence type="ECO:0000256" key="7">
    <source>
        <dbReference type="ARBA" id="ARBA00022982"/>
    </source>
</evidence>
<keyword evidence="7" id="KW-0249">Electron transport</keyword>
<proteinExistence type="predicted"/>
<dbReference type="CDD" id="cd08761">
    <property type="entry name" value="Cyt_b561_CYB561D2_like"/>
    <property type="match status" value="1"/>
</dbReference>
<feature type="transmembrane region" description="Helical" evidence="12">
    <location>
        <begin position="145"/>
        <end position="172"/>
    </location>
</feature>
<evidence type="ECO:0000256" key="8">
    <source>
        <dbReference type="ARBA" id="ARBA00022989"/>
    </source>
</evidence>
<dbReference type="GO" id="GO:0140575">
    <property type="term" value="F:transmembrane monodehydroascorbate reductase activity"/>
    <property type="evidence" value="ECO:0007669"/>
    <property type="project" value="InterPro"/>
</dbReference>
<dbReference type="AlphaFoldDB" id="A0A6A5XHL8"/>
<keyword evidence="15" id="KW-1185">Reference proteome</keyword>
<feature type="transmembrane region" description="Helical" evidence="12">
    <location>
        <begin position="192"/>
        <end position="211"/>
    </location>
</feature>
<evidence type="ECO:0000256" key="3">
    <source>
        <dbReference type="ARBA" id="ARBA00022448"/>
    </source>
</evidence>
<feature type="domain" description="Cytochrome b561" evidence="13">
    <location>
        <begin position="45"/>
        <end position="243"/>
    </location>
</feature>
<evidence type="ECO:0000256" key="5">
    <source>
        <dbReference type="ARBA" id="ARBA00022692"/>
    </source>
</evidence>
<dbReference type="OrthoDB" id="432881at2759"/>
<evidence type="ECO:0000256" key="2">
    <source>
        <dbReference type="ARBA" id="ARBA00004141"/>
    </source>
</evidence>
<feature type="transmembrane region" description="Helical" evidence="12">
    <location>
        <begin position="223"/>
        <end position="242"/>
    </location>
</feature>
<evidence type="ECO:0000256" key="4">
    <source>
        <dbReference type="ARBA" id="ARBA00022617"/>
    </source>
</evidence>
<keyword evidence="6" id="KW-0479">Metal-binding</keyword>
<dbReference type="RefSeq" id="XP_033380609.1">
    <property type="nucleotide sequence ID" value="XM_033534116.1"/>
</dbReference>
<dbReference type="Gene3D" id="1.20.120.1770">
    <property type="match status" value="1"/>
</dbReference>
<evidence type="ECO:0000259" key="13">
    <source>
        <dbReference type="PROSITE" id="PS50939"/>
    </source>
</evidence>
<name>A0A6A5XHL8_9PLEO</name>
<feature type="transmembrane region" description="Helical" evidence="12">
    <location>
        <begin position="112"/>
        <end position="133"/>
    </location>
</feature>
<dbReference type="GO" id="GO:0016020">
    <property type="term" value="C:membrane"/>
    <property type="evidence" value="ECO:0007669"/>
    <property type="project" value="UniProtKB-SubCell"/>
</dbReference>
<feature type="compositionally biased region" description="Basic and acidic residues" evidence="11">
    <location>
        <begin position="17"/>
        <end position="35"/>
    </location>
</feature>
<dbReference type="GO" id="GO:0046872">
    <property type="term" value="F:metal ion binding"/>
    <property type="evidence" value="ECO:0007669"/>
    <property type="project" value="UniProtKB-KW"/>
</dbReference>
<dbReference type="InterPro" id="IPR045150">
    <property type="entry name" value="CYB561D1/2"/>
</dbReference>
<protein>
    <recommendedName>
        <fullName evidence="13">Cytochrome b561 domain-containing protein</fullName>
    </recommendedName>
</protein>
<evidence type="ECO:0000256" key="9">
    <source>
        <dbReference type="ARBA" id="ARBA00023004"/>
    </source>
</evidence>